<accession>V6LYV1</accession>
<name>V6LYV1_9EUKA</name>
<reference evidence="2" key="1">
    <citation type="journal article" date="2014" name="PLoS Genet.">
        <title>The Genome of Spironucleus salmonicida Highlights a Fish Pathogen Adapted to Fluctuating Environments.</title>
        <authorList>
            <person name="Xu F."/>
            <person name="Jerlstrom-Hultqvist J."/>
            <person name="Einarsson E."/>
            <person name="Astvaldsson A."/>
            <person name="Svard S.G."/>
            <person name="Andersson J.O."/>
        </authorList>
    </citation>
    <scope>NUCLEOTIDE SEQUENCE</scope>
</reference>
<feature type="region of interest" description="Disordered" evidence="1">
    <location>
        <begin position="249"/>
        <end position="284"/>
    </location>
</feature>
<proteinExistence type="predicted"/>
<gene>
    <name evidence="2" type="ORF">SS50377_10859</name>
</gene>
<dbReference type="AlphaFoldDB" id="V6LYV1"/>
<dbReference type="EMBL" id="KI545973">
    <property type="protein sequence ID" value="EST48911.1"/>
    <property type="molecule type" value="Genomic_DNA"/>
</dbReference>
<sequence>MVCANLPTARLSTRGMELWTLEPCWIDSRTSSAIHAFRSGVLLAIYLWHLHATRVRIASWPEALVRSRGLTLGSSNQPDRNHTGRSGADARPRHIQALRCHFPAHPGVIESARTMLPGYKQLLGISSLQYEPQPAPIVATTLLYLARACGPAVGGCACLLSYDDPFPLQKYIEQVVRAYPNWLLGLGENHRSSFLCLRAQRILVGTAEHKLLSSSKTQPGAPQRKHAARPTSSSLVSILTEVPNVEVKRLARRGVQPTPQSDQKGRDTVHTLYSQKRAGKRHQP</sequence>
<evidence type="ECO:0000256" key="1">
    <source>
        <dbReference type="SAM" id="MobiDB-lite"/>
    </source>
</evidence>
<protein>
    <submittedName>
        <fullName evidence="2">Uncharacterized protein</fullName>
    </submittedName>
</protein>
<organism evidence="2">
    <name type="scientific">Spironucleus salmonicida</name>
    <dbReference type="NCBI Taxonomy" id="348837"/>
    <lineage>
        <taxon>Eukaryota</taxon>
        <taxon>Metamonada</taxon>
        <taxon>Diplomonadida</taxon>
        <taxon>Hexamitidae</taxon>
        <taxon>Hexamitinae</taxon>
        <taxon>Spironucleus</taxon>
    </lineage>
</organism>
<dbReference type="VEuPathDB" id="GiardiaDB:SS50377_22738"/>
<evidence type="ECO:0000313" key="2">
    <source>
        <dbReference type="EMBL" id="EST48911.1"/>
    </source>
</evidence>
<feature type="region of interest" description="Disordered" evidence="1">
    <location>
        <begin position="213"/>
        <end position="234"/>
    </location>
</feature>